<keyword evidence="1" id="KW-0472">Membrane</keyword>
<reference evidence="2 3" key="1">
    <citation type="submission" date="2014-07" db="EMBL/GenBank/DDBJ databases">
        <title>Unique and conserved regions in Vibrio harveyi and related species in comparison with the shrimp pathogen Vibrio harveyi CAIM 1792.</title>
        <authorList>
            <person name="Espinoza-Valles I."/>
            <person name="Vora G."/>
            <person name="Leekitcharoenphon P."/>
            <person name="Ussery D."/>
            <person name="Hoj L."/>
            <person name="Gomez-Gil B."/>
        </authorList>
    </citation>
    <scope>NUCLEOTIDE SEQUENCE [LARGE SCALE GENOMIC DNA]</scope>
    <source>
        <strain evidence="3">CAIM 1854 / LMG 25443</strain>
    </source>
</reference>
<keyword evidence="1" id="KW-0812">Transmembrane</keyword>
<name>A0A0C1Z8L1_9VIBR</name>
<evidence type="ECO:0000313" key="3">
    <source>
        <dbReference type="Proteomes" id="UP000031586"/>
    </source>
</evidence>
<dbReference type="AlphaFoldDB" id="A0A0C1Z8L1"/>
<organism evidence="2 3">
    <name type="scientific">Vibrio owensii CAIM 1854 = LMG 25443</name>
    <dbReference type="NCBI Taxonomy" id="1229493"/>
    <lineage>
        <taxon>Bacteria</taxon>
        <taxon>Pseudomonadati</taxon>
        <taxon>Pseudomonadota</taxon>
        <taxon>Gammaproteobacteria</taxon>
        <taxon>Vibrionales</taxon>
        <taxon>Vibrionaceae</taxon>
        <taxon>Vibrio</taxon>
    </lineage>
</organism>
<evidence type="ECO:0000313" key="2">
    <source>
        <dbReference type="EMBL" id="KIF53290.1"/>
    </source>
</evidence>
<proteinExistence type="predicted"/>
<protein>
    <submittedName>
        <fullName evidence="2">Uncharacterized protein</fullName>
    </submittedName>
</protein>
<sequence>MRTTLIIMAILLVGVGIIETIEKAALPEPVKVDLYEKSQAEHVAKEKRKLAKKKEELLLIKEGRDIFEKKELLDLPALSENELKKVIHYLVNEYVLRFGGIFSVLVLLTFIYIKFSNARSSYY</sequence>
<dbReference type="RefSeq" id="WP_020194486.1">
    <property type="nucleotide sequence ID" value="NZ_BAOH01000005.1"/>
</dbReference>
<comment type="caution">
    <text evidence="2">The sequence shown here is derived from an EMBL/GenBank/DDBJ whole genome shotgun (WGS) entry which is preliminary data.</text>
</comment>
<dbReference type="EMBL" id="JPRD01000015">
    <property type="protein sequence ID" value="KIF53290.1"/>
    <property type="molecule type" value="Genomic_DNA"/>
</dbReference>
<dbReference type="PATRIC" id="fig|1229493.5.peg.1130"/>
<dbReference type="Proteomes" id="UP000031586">
    <property type="component" value="Unassembled WGS sequence"/>
</dbReference>
<evidence type="ECO:0000256" key="1">
    <source>
        <dbReference type="SAM" id="Phobius"/>
    </source>
</evidence>
<accession>A0A0C1Z8L1</accession>
<keyword evidence="1" id="KW-1133">Transmembrane helix</keyword>
<feature type="transmembrane region" description="Helical" evidence="1">
    <location>
        <begin position="94"/>
        <end position="113"/>
    </location>
</feature>
<gene>
    <name evidence="2" type="ORF">H735_10225</name>
</gene>